<protein>
    <recommendedName>
        <fullName evidence="1">Phosphatidylglycerophosphatase A</fullName>
        <ecNumber evidence="1">3.1.3.27</ecNumber>
    </recommendedName>
    <alternativeName>
        <fullName evidence="1">Phosphatidylglycerolphosphate phosphatase A</fullName>
    </alternativeName>
</protein>
<keyword evidence="1" id="KW-0595">Phospholipid degradation</keyword>
<comment type="subcellular location">
    <subcellularLocation>
        <location evidence="1">Cell inner membrane</location>
        <topology evidence="1">Multi-pass membrane protein</topology>
    </subcellularLocation>
</comment>
<dbReference type="Proteomes" id="UP000000466">
    <property type="component" value="Chromosome"/>
</dbReference>
<dbReference type="PANTHER" id="PTHR36305:SF1">
    <property type="entry name" value="PHOSPHATIDYLGLYCEROPHOSPHATASE A"/>
    <property type="match status" value="1"/>
</dbReference>
<dbReference type="EC" id="3.1.3.27" evidence="1"/>
<keyword evidence="1" id="KW-0378">Hydrolase</keyword>
<dbReference type="RefSeq" id="WP_015047315.1">
    <property type="nucleotide sequence ID" value="NC_018868.3"/>
</dbReference>
<dbReference type="UniPathway" id="UPA00084">
    <property type="reaction ID" value="UER00504"/>
</dbReference>
<dbReference type="GO" id="GO:0009395">
    <property type="term" value="P:phospholipid catabolic process"/>
    <property type="evidence" value="ECO:0007669"/>
    <property type="project" value="UniProtKB-KW"/>
</dbReference>
<proteinExistence type="predicted"/>
<keyword evidence="5" id="KW-1185">Reference proteome</keyword>
<evidence type="ECO:0000256" key="1">
    <source>
        <dbReference type="PIRNR" id="PIRNR006162"/>
    </source>
</evidence>
<keyword evidence="1" id="KW-0460">Magnesium</keyword>
<gene>
    <name evidence="4" type="ordered locus">M5M_09840</name>
</gene>
<reference evidence="4 5" key="1">
    <citation type="journal article" date="2013" name="Genome Announc.">
        <title>Complete genome sequence of Simiduia agarivorans SA1(T), a marine bacterium able to degrade a variety of polysaccharides.</title>
        <authorList>
            <person name="Lin S.Y."/>
            <person name="Shieh W.Y."/>
            <person name="Chen J.S."/>
            <person name="Tang S.L."/>
        </authorList>
    </citation>
    <scope>NUCLEOTIDE SEQUENCE [LARGE SCALE GENOMIC DNA]</scope>
    <source>
        <strain evidence="5">DSM 21679 / JCM 13881 / BCRC 17597 / SA1</strain>
    </source>
</reference>
<dbReference type="Pfam" id="PF04608">
    <property type="entry name" value="PgpA"/>
    <property type="match status" value="1"/>
</dbReference>
<dbReference type="CDD" id="cd06971">
    <property type="entry name" value="PgpA"/>
    <property type="match status" value="1"/>
</dbReference>
<comment type="catalytic activity">
    <reaction evidence="1">
        <text>a 1,2-diacyl-sn-glycero-3-phospho-(1'-sn-glycero-3'-phosphate) + H2O = a 1,2-diacyl-sn-glycero-3-phospho-(1'-sn-glycerol) + phosphate</text>
        <dbReference type="Rhea" id="RHEA:33751"/>
        <dbReference type="ChEBI" id="CHEBI:15377"/>
        <dbReference type="ChEBI" id="CHEBI:43474"/>
        <dbReference type="ChEBI" id="CHEBI:60110"/>
        <dbReference type="ChEBI" id="CHEBI:64716"/>
        <dbReference type="EC" id="3.1.3.27"/>
    </reaction>
</comment>
<dbReference type="STRING" id="1117647.M5M_09840"/>
<organism evidence="4 5">
    <name type="scientific">Simiduia agarivorans (strain DSM 21679 / JCM 13881 / BCRC 17597 / SA1)</name>
    <dbReference type="NCBI Taxonomy" id="1117647"/>
    <lineage>
        <taxon>Bacteria</taxon>
        <taxon>Pseudomonadati</taxon>
        <taxon>Pseudomonadota</taxon>
        <taxon>Gammaproteobacteria</taxon>
        <taxon>Cellvibrionales</taxon>
        <taxon>Cellvibrionaceae</taxon>
        <taxon>Simiduia</taxon>
    </lineage>
</organism>
<dbReference type="PIRSF" id="PIRSF006162">
    <property type="entry name" value="PgpA"/>
    <property type="match status" value="1"/>
</dbReference>
<comment type="function">
    <text evidence="1">Lipid phosphatase which dephosphorylates phosphatidylglycerophosphate (PGP) to phosphatidylglycerol (PG).</text>
</comment>
<dbReference type="InterPro" id="IPR007686">
    <property type="entry name" value="YutG/PgpA"/>
</dbReference>
<dbReference type="GO" id="GO:0006655">
    <property type="term" value="P:phosphatidylglycerol biosynthetic process"/>
    <property type="evidence" value="ECO:0007669"/>
    <property type="project" value="UniProtKB-UniPathway"/>
</dbReference>
<dbReference type="InterPro" id="IPR036681">
    <property type="entry name" value="PgpA-like_sf"/>
</dbReference>
<evidence type="ECO:0000259" key="3">
    <source>
        <dbReference type="Pfam" id="PF04608"/>
    </source>
</evidence>
<feature type="transmembrane region" description="Helical" evidence="2">
    <location>
        <begin position="133"/>
        <end position="152"/>
    </location>
</feature>
<dbReference type="AlphaFoldDB" id="K4KJK2"/>
<keyword evidence="1" id="KW-0479">Metal-binding</keyword>
<name>K4KJK2_SIMAS</name>
<keyword evidence="2" id="KW-1133">Transmembrane helix</keyword>
<feature type="domain" description="YutG/PgpA" evidence="3">
    <location>
        <begin position="18"/>
        <end position="154"/>
    </location>
</feature>
<dbReference type="GO" id="GO:0008962">
    <property type="term" value="F:phosphatidylglycerophosphatase activity"/>
    <property type="evidence" value="ECO:0007669"/>
    <property type="project" value="UniProtKB-EC"/>
</dbReference>
<keyword evidence="1" id="KW-1003">Cell membrane</keyword>
<dbReference type="EMBL" id="CP003746">
    <property type="protein sequence ID" value="AFU99151.1"/>
    <property type="molecule type" value="Genomic_DNA"/>
</dbReference>
<keyword evidence="1" id="KW-0442">Lipid degradation</keyword>
<dbReference type="KEGG" id="saga:M5M_09840"/>
<keyword evidence="1 2" id="KW-0472">Membrane</keyword>
<evidence type="ECO:0000313" key="5">
    <source>
        <dbReference type="Proteomes" id="UP000000466"/>
    </source>
</evidence>
<dbReference type="SUPFAM" id="SSF101307">
    <property type="entry name" value="YutG-like"/>
    <property type="match status" value="1"/>
</dbReference>
<evidence type="ECO:0000313" key="4">
    <source>
        <dbReference type="EMBL" id="AFU99151.1"/>
    </source>
</evidence>
<dbReference type="GO" id="GO:0005886">
    <property type="term" value="C:plasma membrane"/>
    <property type="evidence" value="ECO:0007669"/>
    <property type="project" value="UniProtKB-SubCell"/>
</dbReference>
<feature type="transmembrane region" description="Helical" evidence="2">
    <location>
        <begin position="51"/>
        <end position="69"/>
    </location>
</feature>
<accession>K4KJK2</accession>
<dbReference type="eggNOG" id="COG1267">
    <property type="taxonomic scope" value="Bacteria"/>
</dbReference>
<comment type="cofactor">
    <cofactor evidence="1">
        <name>Mg(2+)</name>
        <dbReference type="ChEBI" id="CHEBI:18420"/>
    </cofactor>
</comment>
<dbReference type="HOGENOM" id="CLU_103734_0_1_6"/>
<dbReference type="PANTHER" id="PTHR36305">
    <property type="entry name" value="PHOSPHATIDYLGLYCEROPHOSPHATASE A"/>
    <property type="match status" value="1"/>
</dbReference>
<comment type="pathway">
    <text evidence="1">Phospholipid metabolism; phosphatidylglycerol biosynthesis; phosphatidylglycerol from CDP-diacylglycerol: step 2/2.</text>
</comment>
<sequence>MRSLPGWRALLADPRLFCALGFGSGLAPKAPGTFGTLMALPLFLILQPLPAWVYAGVVLAAFFLGIYLCGYAGRWLGVSDHGAIVWDEFVGLWIALFLVPQGWAWLVYGFLLFRLFDVLKPWPIDWADKQVKGGLGVMLDDVLAGVMAWFVVQATAQVLA</sequence>
<keyword evidence="1" id="KW-1208">Phospholipid metabolism</keyword>
<keyword evidence="1" id="KW-0443">Lipid metabolism</keyword>
<dbReference type="OrthoDB" id="9804091at2"/>
<feature type="transmembrane region" description="Helical" evidence="2">
    <location>
        <begin position="90"/>
        <end position="113"/>
    </location>
</feature>
<keyword evidence="1" id="KW-0997">Cell inner membrane</keyword>
<dbReference type="GO" id="GO:0046872">
    <property type="term" value="F:metal ion binding"/>
    <property type="evidence" value="ECO:0007669"/>
    <property type="project" value="UniProtKB-KW"/>
</dbReference>
<evidence type="ECO:0000256" key="2">
    <source>
        <dbReference type="SAM" id="Phobius"/>
    </source>
</evidence>
<keyword evidence="1 2" id="KW-0812">Transmembrane</keyword>
<dbReference type="InterPro" id="IPR026037">
    <property type="entry name" value="PgpA"/>
</dbReference>